<sequence>MARARGANARMALAIEQTFGFAPAAGFGLMAFVSASLGEEQPLIDGELLGRGREPSEPGRDAVTNTGDAVVPMCARQIGVWLRLLLGAPTSAVGKAARGAITFAAQPANNGTIGVGGQTFTFVTGTPTANQIQIGATLPATVANAVRVLNASAATGVQAASYRQNDRGNAILIQHDALGVAGNAFALEASTTPASNASVSGATLTGGAASGGYRHTFTSGAAVLPSASIEIQHPEVPAFNMNYGVKANTLGVQMQRGGNLTATLGLIAQGESVDTASAAGAVAAEMAVARFSQFSGSVLRHGVPIADLVSGQFNLSNGLDPVPAIRSDGRVSGIDEGALALTGQIGVRYSGPELQLQAENGEASDLEYLWTLPGTDFSLRLVLHRVFLPKAKRPVTGPGGIQADYGYQAAVDPTLGRALTVILDNDVAGSAYGAA</sequence>
<dbReference type="InterPro" id="IPR044000">
    <property type="entry name" value="Phage_tube_2"/>
</dbReference>
<dbReference type="RefSeq" id="WP_138140642.1">
    <property type="nucleotide sequence ID" value="NZ_LR588407.1"/>
</dbReference>
<accession>A0A4P1JU30</accession>
<evidence type="ECO:0000313" key="2">
    <source>
        <dbReference type="Proteomes" id="UP000309952"/>
    </source>
</evidence>
<evidence type="ECO:0000313" key="1">
    <source>
        <dbReference type="EMBL" id="VTO10689.1"/>
    </source>
</evidence>
<name>A0A4P1JU30_9CAUL</name>
<reference evidence="1 2" key="1">
    <citation type="submission" date="2019-04" db="EMBL/GenBank/DDBJ databases">
        <authorList>
            <consortium name="Pathogen Informatics"/>
        </authorList>
    </citation>
    <scope>NUCLEOTIDE SEQUENCE [LARGE SCALE GENOMIC DNA]</scope>
    <source>
        <strain evidence="1 2">NCTC9239</strain>
    </source>
</reference>
<organism evidence="1 2">
    <name type="scientific">Brevundimonas vancanneytii</name>
    <dbReference type="NCBI Taxonomy" id="1325724"/>
    <lineage>
        <taxon>Bacteria</taxon>
        <taxon>Pseudomonadati</taxon>
        <taxon>Pseudomonadota</taxon>
        <taxon>Alphaproteobacteria</taxon>
        <taxon>Caulobacterales</taxon>
        <taxon>Caulobacteraceae</taxon>
        <taxon>Brevundimonas</taxon>
    </lineage>
</organism>
<keyword evidence="2" id="KW-1185">Reference proteome</keyword>
<dbReference type="EMBL" id="LR588407">
    <property type="protein sequence ID" value="VTO10689.1"/>
    <property type="molecule type" value="Genomic_DNA"/>
</dbReference>
<gene>
    <name evidence="1" type="ORF">NCTC9239_00108</name>
</gene>
<dbReference type="Pfam" id="PF18906">
    <property type="entry name" value="Phage_tube_2"/>
    <property type="match status" value="1"/>
</dbReference>
<proteinExistence type="predicted"/>
<dbReference type="Proteomes" id="UP000309952">
    <property type="component" value="Chromosome"/>
</dbReference>
<dbReference type="KEGG" id="bvy:NCTC9239_00108"/>
<dbReference type="AlphaFoldDB" id="A0A4P1JU30"/>
<protein>
    <submittedName>
        <fullName evidence="1">Uncharacterized protein</fullName>
    </submittedName>
</protein>